<organism evidence="1 2">
    <name type="scientific">Daucus carota subsp. sativus</name>
    <name type="common">Carrot</name>
    <dbReference type="NCBI Taxonomy" id="79200"/>
    <lineage>
        <taxon>Eukaryota</taxon>
        <taxon>Viridiplantae</taxon>
        <taxon>Streptophyta</taxon>
        <taxon>Embryophyta</taxon>
        <taxon>Tracheophyta</taxon>
        <taxon>Spermatophyta</taxon>
        <taxon>Magnoliopsida</taxon>
        <taxon>eudicotyledons</taxon>
        <taxon>Gunneridae</taxon>
        <taxon>Pentapetalae</taxon>
        <taxon>asterids</taxon>
        <taxon>campanulids</taxon>
        <taxon>Apiales</taxon>
        <taxon>Apiaceae</taxon>
        <taxon>Apioideae</taxon>
        <taxon>Scandiceae</taxon>
        <taxon>Daucinae</taxon>
        <taxon>Daucus</taxon>
        <taxon>Daucus sect. Daucus</taxon>
    </lineage>
</organism>
<protein>
    <submittedName>
        <fullName evidence="1">Uncharacterized protein</fullName>
    </submittedName>
</protein>
<keyword evidence="2" id="KW-1185">Reference proteome</keyword>
<reference evidence="1" key="1">
    <citation type="journal article" date="2016" name="Nat. Genet.">
        <title>A high-quality carrot genome assembly provides new insights into carotenoid accumulation and asterid genome evolution.</title>
        <authorList>
            <person name="Iorizzo M."/>
            <person name="Ellison S."/>
            <person name="Senalik D."/>
            <person name="Zeng P."/>
            <person name="Satapoomin P."/>
            <person name="Huang J."/>
            <person name="Bowman M."/>
            <person name="Iovene M."/>
            <person name="Sanseverino W."/>
            <person name="Cavagnaro P."/>
            <person name="Yildiz M."/>
            <person name="Macko-Podgorni A."/>
            <person name="Moranska E."/>
            <person name="Grzebelus E."/>
            <person name="Grzebelus D."/>
            <person name="Ashrafi H."/>
            <person name="Zheng Z."/>
            <person name="Cheng S."/>
            <person name="Spooner D."/>
            <person name="Van Deynze A."/>
            <person name="Simon P."/>
        </authorList>
    </citation>
    <scope>NUCLEOTIDE SEQUENCE</scope>
    <source>
        <tissue evidence="1">Leaf</tissue>
    </source>
</reference>
<evidence type="ECO:0000313" key="2">
    <source>
        <dbReference type="Proteomes" id="UP000077755"/>
    </source>
</evidence>
<dbReference type="EMBL" id="CP093343">
    <property type="protein sequence ID" value="WOG83970.1"/>
    <property type="molecule type" value="Genomic_DNA"/>
</dbReference>
<dbReference type="Proteomes" id="UP000077755">
    <property type="component" value="Chromosome 1"/>
</dbReference>
<gene>
    <name evidence="1" type="ORF">DCAR_0103149</name>
</gene>
<evidence type="ECO:0000313" key="1">
    <source>
        <dbReference type="EMBL" id="WOG83970.1"/>
    </source>
</evidence>
<dbReference type="AlphaFoldDB" id="A0AAF1AL10"/>
<name>A0AAF1AL10_DAUCS</name>
<sequence>MVEINESVNKTQGNASSVVNLSHIARYKNSWFQFFIKSERTLVERHTFLGLLAKIKGKFHHSSLLLGSSRVAFALHFCIGLAHPTKTSPSKCNGLAHLTKTSPSCISLISVTWSEEYHKM</sequence>
<accession>A0AAF1AL10</accession>
<reference evidence="1" key="2">
    <citation type="submission" date="2022-03" db="EMBL/GenBank/DDBJ databases">
        <title>Draft title - Genomic analysis of global carrot germplasm unveils the trajectory of domestication and the origin of high carotenoid orange carrot.</title>
        <authorList>
            <person name="Iorizzo M."/>
            <person name="Ellison S."/>
            <person name="Senalik D."/>
            <person name="Macko-Podgorni A."/>
            <person name="Grzebelus D."/>
            <person name="Bostan H."/>
            <person name="Rolling W."/>
            <person name="Curaba J."/>
            <person name="Simon P."/>
        </authorList>
    </citation>
    <scope>NUCLEOTIDE SEQUENCE</scope>
    <source>
        <tissue evidence="1">Leaf</tissue>
    </source>
</reference>
<proteinExistence type="predicted"/>